<evidence type="ECO:0000313" key="2">
    <source>
        <dbReference type="Proteomes" id="UP000062260"/>
    </source>
</evidence>
<sequence length="113" mass="13416">MDKPTFDWGKDFDAFLNSLSNRDKAYLLEMIERIENLGLADSIQKQRVKKLDKNLYEIRVSATDSKKLRGIYFHLDNNTYFIVHGFIKKTAKTPLKEIRLAKERRQKEIDNHE</sequence>
<dbReference type="EMBL" id="CP014163">
    <property type="protein sequence ID" value="AMB98600.1"/>
    <property type="molecule type" value="Genomic_DNA"/>
</dbReference>
<gene>
    <name evidence="1" type="ORF">AWM75_00700</name>
</gene>
<dbReference type="OrthoDB" id="573082at2"/>
<dbReference type="KEGG" id="auh:AWM75_00700"/>
<reference evidence="1 2" key="1">
    <citation type="journal article" date="2016" name="Genome Announc.">
        <title>Complete Genome Sequences of Aerococcus christensenii CCUG 28831T, Aerococcus sanguinicola CCUG 43001T, Aerococcus urinae CCUG 36881T, Aerococcus urinaeequi CCUG 28094T, Aerococcus urinaehominis CCUG 42038 BT, and Aerococcus viridans CCUG 4311T.</title>
        <authorList>
            <person name="Carkaci D."/>
            <person name="Dargis R."/>
            <person name="Nielsen X.C."/>
            <person name="Skovgaard O."/>
            <person name="Fuursted K."/>
            <person name="Christensen J.J."/>
        </authorList>
    </citation>
    <scope>NUCLEOTIDE SEQUENCE [LARGE SCALE GENOMIC DNA]</scope>
    <source>
        <strain evidence="1 2">CCUG42038B</strain>
    </source>
</reference>
<evidence type="ECO:0000313" key="1">
    <source>
        <dbReference type="EMBL" id="AMB98600.1"/>
    </source>
</evidence>
<dbReference type="STRING" id="128944.AWM75_00700"/>
<name>A0A0X8FJQ7_9LACT</name>
<dbReference type="Proteomes" id="UP000062260">
    <property type="component" value="Chromosome"/>
</dbReference>
<proteinExistence type="predicted"/>
<dbReference type="Pfam" id="PF05973">
    <property type="entry name" value="Gp49"/>
    <property type="match status" value="1"/>
</dbReference>
<keyword evidence="2" id="KW-1185">Reference proteome</keyword>
<dbReference type="AlphaFoldDB" id="A0A0X8FJQ7"/>
<dbReference type="InterPro" id="IPR009241">
    <property type="entry name" value="HigB-like"/>
</dbReference>
<reference evidence="2" key="2">
    <citation type="submission" date="2016-01" db="EMBL/GenBank/DDBJ databases">
        <title>Six Aerococcus type strain genome sequencing and assembly using PacBio and Illumina Hiseq.</title>
        <authorList>
            <person name="Carkaci D."/>
            <person name="Dargis R."/>
            <person name="Nielsen X.C."/>
            <person name="Skovgaard O."/>
            <person name="Fuursted K."/>
            <person name="Christensen J.J."/>
        </authorList>
    </citation>
    <scope>NUCLEOTIDE SEQUENCE [LARGE SCALE GENOMIC DNA]</scope>
    <source>
        <strain evidence="2">CCUG42038B</strain>
    </source>
</reference>
<accession>A0A0X8FJQ7</accession>
<protein>
    <submittedName>
        <fullName evidence="1">Uncharacterized protein</fullName>
    </submittedName>
</protein>
<dbReference type="RefSeq" id="WP_067977259.1">
    <property type="nucleotide sequence ID" value="NZ_CP014163.1"/>
</dbReference>
<organism evidence="1 2">
    <name type="scientific">Aerococcus urinaehominis</name>
    <dbReference type="NCBI Taxonomy" id="128944"/>
    <lineage>
        <taxon>Bacteria</taxon>
        <taxon>Bacillati</taxon>
        <taxon>Bacillota</taxon>
        <taxon>Bacilli</taxon>
        <taxon>Lactobacillales</taxon>
        <taxon>Aerococcaceae</taxon>
        <taxon>Aerococcus</taxon>
    </lineage>
</organism>